<name>A0A4R3JA31_9RHOB</name>
<comment type="caution">
    <text evidence="1">The sequence shown here is derived from an EMBL/GenBank/DDBJ whole genome shotgun (WGS) entry which is preliminary data.</text>
</comment>
<keyword evidence="2" id="KW-1185">Reference proteome</keyword>
<accession>A0A4R3JA31</accession>
<reference evidence="1 2" key="1">
    <citation type="submission" date="2019-03" db="EMBL/GenBank/DDBJ databases">
        <title>Genomic Encyclopedia of Type Strains, Phase IV (KMG-IV): sequencing the most valuable type-strain genomes for metagenomic binning, comparative biology and taxonomic classification.</title>
        <authorList>
            <person name="Goeker M."/>
        </authorList>
    </citation>
    <scope>NUCLEOTIDE SEQUENCE [LARGE SCALE GENOMIC DNA]</scope>
    <source>
        <strain evidence="1 2">DSM 104836</strain>
    </source>
</reference>
<gene>
    <name evidence="1" type="ORF">EDD52_11080</name>
</gene>
<dbReference type="Proteomes" id="UP000295696">
    <property type="component" value="Unassembled WGS sequence"/>
</dbReference>
<proteinExistence type="predicted"/>
<evidence type="ECO:0000313" key="1">
    <source>
        <dbReference type="EMBL" id="TCS61906.1"/>
    </source>
</evidence>
<dbReference type="AlphaFoldDB" id="A0A4R3JA31"/>
<organism evidence="1 2">
    <name type="scientific">Primorskyibacter sedentarius</name>
    <dbReference type="NCBI Taxonomy" id="745311"/>
    <lineage>
        <taxon>Bacteria</taxon>
        <taxon>Pseudomonadati</taxon>
        <taxon>Pseudomonadota</taxon>
        <taxon>Alphaproteobacteria</taxon>
        <taxon>Rhodobacterales</taxon>
        <taxon>Roseobacteraceae</taxon>
        <taxon>Primorskyibacter</taxon>
    </lineage>
</organism>
<dbReference type="EMBL" id="SLZU01000010">
    <property type="protein sequence ID" value="TCS61906.1"/>
    <property type="molecule type" value="Genomic_DNA"/>
</dbReference>
<sequence>MWILERIHALDTKFTLTLTICYDQTFQITRRGGAGAVPECMNECAYC</sequence>
<evidence type="ECO:0000313" key="2">
    <source>
        <dbReference type="Proteomes" id="UP000295696"/>
    </source>
</evidence>
<protein>
    <submittedName>
        <fullName evidence="1">Uncharacterized protein</fullName>
    </submittedName>
</protein>